<dbReference type="SUPFAM" id="SSF140663">
    <property type="entry name" value="TTHA0068-like"/>
    <property type="match status" value="1"/>
</dbReference>
<dbReference type="Proteomes" id="UP001589854">
    <property type="component" value="Unassembled WGS sequence"/>
</dbReference>
<dbReference type="Gene3D" id="1.10.3450.10">
    <property type="entry name" value="TTHA0068-like"/>
    <property type="match status" value="1"/>
</dbReference>
<name>A0ABV6GCY1_9BACI</name>
<dbReference type="InterPro" id="IPR005500">
    <property type="entry name" value="DUF309"/>
</dbReference>
<evidence type="ECO:0000313" key="2">
    <source>
        <dbReference type="Proteomes" id="UP001589854"/>
    </source>
</evidence>
<gene>
    <name evidence="1" type="ORF">ACFFIX_08700</name>
</gene>
<dbReference type="PANTHER" id="PTHR34796">
    <property type="entry name" value="EXPRESSED PROTEIN"/>
    <property type="match status" value="1"/>
</dbReference>
<dbReference type="InterPro" id="IPR023203">
    <property type="entry name" value="TTHA0068_sf"/>
</dbReference>
<dbReference type="EMBL" id="JBHLVO010000005">
    <property type="protein sequence ID" value="MFC0271532.1"/>
    <property type="molecule type" value="Genomic_DNA"/>
</dbReference>
<keyword evidence="2" id="KW-1185">Reference proteome</keyword>
<accession>A0ABV6GCY1</accession>
<dbReference type="PANTHER" id="PTHR34796:SF1">
    <property type="entry name" value="EXPRESSED PROTEIN"/>
    <property type="match status" value="1"/>
</dbReference>
<evidence type="ECO:0000313" key="1">
    <source>
        <dbReference type="EMBL" id="MFC0271532.1"/>
    </source>
</evidence>
<organism evidence="1 2">
    <name type="scientific">Metabacillus herbersteinensis</name>
    <dbReference type="NCBI Taxonomy" id="283816"/>
    <lineage>
        <taxon>Bacteria</taxon>
        <taxon>Bacillati</taxon>
        <taxon>Bacillota</taxon>
        <taxon>Bacilli</taxon>
        <taxon>Bacillales</taxon>
        <taxon>Bacillaceae</taxon>
        <taxon>Metabacillus</taxon>
    </lineage>
</organism>
<sequence>MYDQAYIDYLVHFHGDRDYFECHEVLEEHWKEDPPKDRKLYWVGLIQIAVGLYHQRRGNFPGAKRMMANAIRILESEEVAIIKLGLHNEKLIGQLKQRFEEITLKKPYRSLNLPISDPELIKLCITSCNKLNLVWCQESNLADLYLVNRHSNRDRSDVIAERDRMLLEKRKGRNSL</sequence>
<comment type="caution">
    <text evidence="1">The sequence shown here is derived from an EMBL/GenBank/DDBJ whole genome shotgun (WGS) entry which is preliminary data.</text>
</comment>
<dbReference type="Pfam" id="PF03745">
    <property type="entry name" value="DUF309"/>
    <property type="match status" value="1"/>
</dbReference>
<proteinExistence type="predicted"/>
<protein>
    <submittedName>
        <fullName evidence="1">DUF309 domain-containing protein</fullName>
    </submittedName>
</protein>
<dbReference type="RefSeq" id="WP_378932615.1">
    <property type="nucleotide sequence ID" value="NZ_JBHLVO010000005.1"/>
</dbReference>
<reference evidence="1 2" key="1">
    <citation type="submission" date="2024-09" db="EMBL/GenBank/DDBJ databases">
        <authorList>
            <person name="Sun Q."/>
            <person name="Mori K."/>
        </authorList>
    </citation>
    <scope>NUCLEOTIDE SEQUENCE [LARGE SCALE GENOMIC DNA]</scope>
    <source>
        <strain evidence="1 2">CCM 7228</strain>
    </source>
</reference>